<name>A0A7J6VFK4_THATH</name>
<protein>
    <submittedName>
        <fullName evidence="2">Uncharacterized protein</fullName>
    </submittedName>
</protein>
<dbReference type="AlphaFoldDB" id="A0A7J6VFK4"/>
<comment type="caution">
    <text evidence="2">The sequence shown here is derived from an EMBL/GenBank/DDBJ whole genome shotgun (WGS) entry which is preliminary data.</text>
</comment>
<evidence type="ECO:0000256" key="1">
    <source>
        <dbReference type="SAM" id="MobiDB-lite"/>
    </source>
</evidence>
<sequence length="221" mass="25038">MEATKNLVYDCHGDIIQADLDPLLSKRYSELSHCAQTLIAKRAKTNKKRNLIISEMFCTISLLDTILDGEEDIDNDNNNSHGVAVPDLDPLLSKRYSELSHCAQTLIAKRAKTNKKRNLAISEMFCTISLLDTILDDEEDIDDDNNNSHGVAVPGEEIVASQTDVALPIKNPITRKHAREPKTREKHLLEKKTKKKKKEISKVTVKRERMIHSEARHYKGL</sequence>
<reference evidence="2 3" key="1">
    <citation type="submission" date="2020-06" db="EMBL/GenBank/DDBJ databases">
        <title>Transcriptomic and genomic resources for Thalictrum thalictroides and T. hernandezii: Facilitating candidate gene discovery in an emerging model plant lineage.</title>
        <authorList>
            <person name="Arias T."/>
            <person name="Riano-Pachon D.M."/>
            <person name="Di Stilio V.S."/>
        </authorList>
    </citation>
    <scope>NUCLEOTIDE SEQUENCE [LARGE SCALE GENOMIC DNA]</scope>
    <source>
        <strain evidence="3">cv. WT478/WT964</strain>
        <tissue evidence="2">Leaves</tissue>
    </source>
</reference>
<organism evidence="2 3">
    <name type="scientific">Thalictrum thalictroides</name>
    <name type="common">Rue-anemone</name>
    <name type="synonym">Anemone thalictroides</name>
    <dbReference type="NCBI Taxonomy" id="46969"/>
    <lineage>
        <taxon>Eukaryota</taxon>
        <taxon>Viridiplantae</taxon>
        <taxon>Streptophyta</taxon>
        <taxon>Embryophyta</taxon>
        <taxon>Tracheophyta</taxon>
        <taxon>Spermatophyta</taxon>
        <taxon>Magnoliopsida</taxon>
        <taxon>Ranunculales</taxon>
        <taxon>Ranunculaceae</taxon>
        <taxon>Thalictroideae</taxon>
        <taxon>Thalictrum</taxon>
    </lineage>
</organism>
<feature type="compositionally biased region" description="Basic and acidic residues" evidence="1">
    <location>
        <begin position="180"/>
        <end position="191"/>
    </location>
</feature>
<evidence type="ECO:0000313" key="3">
    <source>
        <dbReference type="Proteomes" id="UP000554482"/>
    </source>
</evidence>
<evidence type="ECO:0000313" key="2">
    <source>
        <dbReference type="EMBL" id="KAF5183102.1"/>
    </source>
</evidence>
<feature type="region of interest" description="Disordered" evidence="1">
    <location>
        <begin position="174"/>
        <end position="204"/>
    </location>
</feature>
<gene>
    <name evidence="2" type="ORF">FRX31_027311</name>
</gene>
<keyword evidence="3" id="KW-1185">Reference proteome</keyword>
<dbReference type="EMBL" id="JABWDY010033942">
    <property type="protein sequence ID" value="KAF5183102.1"/>
    <property type="molecule type" value="Genomic_DNA"/>
</dbReference>
<dbReference type="Proteomes" id="UP000554482">
    <property type="component" value="Unassembled WGS sequence"/>
</dbReference>
<accession>A0A7J6VFK4</accession>
<proteinExistence type="predicted"/>